<dbReference type="GO" id="GO:0030894">
    <property type="term" value="C:replisome"/>
    <property type="evidence" value="ECO:0007669"/>
    <property type="project" value="TreeGrafter"/>
</dbReference>
<evidence type="ECO:0000256" key="9">
    <source>
        <dbReference type="ARBA" id="ARBA00034617"/>
    </source>
</evidence>
<keyword evidence="4" id="KW-0378">Hydrolase</keyword>
<dbReference type="PANTHER" id="PTHR13710">
    <property type="entry name" value="DNA HELICASE RECQ FAMILY MEMBER"/>
    <property type="match status" value="1"/>
</dbReference>
<dbReference type="CDD" id="cd18794">
    <property type="entry name" value="SF2_C_RecQ"/>
    <property type="match status" value="1"/>
</dbReference>
<keyword evidence="3" id="KW-0547">Nucleotide-binding</keyword>
<dbReference type="PROSITE" id="PS51192">
    <property type="entry name" value="HELICASE_ATP_BIND_1"/>
    <property type="match status" value="1"/>
</dbReference>
<comment type="similarity">
    <text evidence="1">Belongs to the helicase family. RecQ subfamily.</text>
</comment>
<dbReference type="InterPro" id="IPR014001">
    <property type="entry name" value="Helicase_ATP-bd"/>
</dbReference>
<dbReference type="PROSITE" id="PS51194">
    <property type="entry name" value="HELICASE_CTER"/>
    <property type="match status" value="1"/>
</dbReference>
<evidence type="ECO:0000256" key="1">
    <source>
        <dbReference type="ARBA" id="ARBA00005446"/>
    </source>
</evidence>
<keyword evidence="6" id="KW-0067">ATP-binding</keyword>
<feature type="domain" description="Helicase ATP-binding" evidence="11">
    <location>
        <begin position="25"/>
        <end position="193"/>
    </location>
</feature>
<sequence length="634" mass="72535">MEEFTQILTKYWGHANFRPPQLEIIRSVAAGRDTLGLMPTGGGKSVTFQVFSLSCEGVCIVITPLIALMKDQVENLVRQGVKALAIHSGMSLPEIKIALDNVVWGDYKFLYISPERIATQRFRERVKDMQINLIAVDEAHCISQWGYDFRPSYLKIPELKEIAPGVPVLALTATATPNVIKDIQAKLSFEEENVFSTSFVRENLVYLVREKEDKLKYLIRALLKVEGSGIVYARSRKSCREIARVLRQNNISADYYHAGLKPEARSNKQELWKKGKVKVIVATNAFGMGIDKPDVKFVLHFDPPDSLEAYFQEAGRAGRDGKKAVAVLLFNNADKLKLKKHVSTAFPEPGNIKRVYEALGNYLKVAEGYGKDQVFDFNLGGFCNAYKFQVTMVYNSLKILQREGYIEFTNEVDSPSRVHFIVNRDDLYKFQVANALFDGFIKLLLRSYAGLFTGYVNINEELLSKRAGIDGETTYKFLTRLKSYKVIDYIPRKRTPYIIFTKERLNINRVVISKENYSVRKKDYRERVEAVIEYATSRTKCRSQALLEYFGETDSPRCGKCDVCQGRNVLGLSKYEFDLIAGQVKEILKLPRTYEELAFRLKGNQDNAMNVVRWLLDNEKIICRIDNKLEWKTE</sequence>
<dbReference type="GO" id="GO:0003677">
    <property type="term" value="F:DNA binding"/>
    <property type="evidence" value="ECO:0007669"/>
    <property type="project" value="UniProtKB-KW"/>
</dbReference>
<dbReference type="InterPro" id="IPR032284">
    <property type="entry name" value="RecQ_Zn-bd"/>
</dbReference>
<name>A0A3B0UG86_9ZZZZ</name>
<gene>
    <name evidence="13" type="ORF">MNBD_BACTEROID01-196</name>
</gene>
<evidence type="ECO:0000256" key="6">
    <source>
        <dbReference type="ARBA" id="ARBA00022840"/>
    </source>
</evidence>
<evidence type="ECO:0000256" key="8">
    <source>
        <dbReference type="ARBA" id="ARBA00023235"/>
    </source>
</evidence>
<dbReference type="GO" id="GO:0016787">
    <property type="term" value="F:hydrolase activity"/>
    <property type="evidence" value="ECO:0007669"/>
    <property type="project" value="UniProtKB-KW"/>
</dbReference>
<dbReference type="GO" id="GO:0043590">
    <property type="term" value="C:bacterial nucleoid"/>
    <property type="evidence" value="ECO:0007669"/>
    <property type="project" value="TreeGrafter"/>
</dbReference>
<evidence type="ECO:0000256" key="10">
    <source>
        <dbReference type="ARBA" id="ARBA00034808"/>
    </source>
</evidence>
<dbReference type="Gene3D" id="3.40.50.300">
    <property type="entry name" value="P-loop containing nucleotide triphosphate hydrolases"/>
    <property type="match status" value="2"/>
</dbReference>
<dbReference type="Pfam" id="PF16124">
    <property type="entry name" value="RecQ_Zn_bind"/>
    <property type="match status" value="1"/>
</dbReference>
<keyword evidence="8" id="KW-0413">Isomerase</keyword>
<proteinExistence type="inferred from homology"/>
<organism evidence="13">
    <name type="scientific">hydrothermal vent metagenome</name>
    <dbReference type="NCBI Taxonomy" id="652676"/>
    <lineage>
        <taxon>unclassified sequences</taxon>
        <taxon>metagenomes</taxon>
        <taxon>ecological metagenomes</taxon>
    </lineage>
</organism>
<dbReference type="GO" id="GO:0005524">
    <property type="term" value="F:ATP binding"/>
    <property type="evidence" value="ECO:0007669"/>
    <property type="project" value="UniProtKB-KW"/>
</dbReference>
<dbReference type="InterPro" id="IPR027417">
    <property type="entry name" value="P-loop_NTPase"/>
</dbReference>
<dbReference type="GO" id="GO:0046872">
    <property type="term" value="F:metal ion binding"/>
    <property type="evidence" value="ECO:0007669"/>
    <property type="project" value="UniProtKB-KW"/>
</dbReference>
<dbReference type="GO" id="GO:0009378">
    <property type="term" value="F:four-way junction helicase activity"/>
    <property type="evidence" value="ECO:0007669"/>
    <property type="project" value="TreeGrafter"/>
</dbReference>
<keyword evidence="5 13" id="KW-0347">Helicase</keyword>
<protein>
    <recommendedName>
        <fullName evidence="10">DNA 3'-5' helicase</fullName>
        <ecNumber evidence="10">5.6.2.4</ecNumber>
    </recommendedName>
</protein>
<dbReference type="GO" id="GO:0006281">
    <property type="term" value="P:DNA repair"/>
    <property type="evidence" value="ECO:0007669"/>
    <property type="project" value="TreeGrafter"/>
</dbReference>
<dbReference type="Pfam" id="PF00271">
    <property type="entry name" value="Helicase_C"/>
    <property type="match status" value="1"/>
</dbReference>
<evidence type="ECO:0000256" key="5">
    <source>
        <dbReference type="ARBA" id="ARBA00022806"/>
    </source>
</evidence>
<evidence type="ECO:0000259" key="11">
    <source>
        <dbReference type="PROSITE" id="PS51192"/>
    </source>
</evidence>
<feature type="domain" description="Helicase C-terminal" evidence="12">
    <location>
        <begin position="217"/>
        <end position="363"/>
    </location>
</feature>
<evidence type="ECO:0000256" key="4">
    <source>
        <dbReference type="ARBA" id="ARBA00022801"/>
    </source>
</evidence>
<dbReference type="Gene3D" id="1.10.10.10">
    <property type="entry name" value="Winged helix-like DNA-binding domain superfamily/Winged helix DNA-binding domain"/>
    <property type="match status" value="1"/>
</dbReference>
<dbReference type="EC" id="5.6.2.4" evidence="10"/>
<dbReference type="AlphaFoldDB" id="A0A3B0UG86"/>
<dbReference type="SUPFAM" id="SSF52540">
    <property type="entry name" value="P-loop containing nucleoside triphosphate hydrolases"/>
    <property type="match status" value="1"/>
</dbReference>
<dbReference type="SMART" id="SM00490">
    <property type="entry name" value="HELICc"/>
    <property type="match status" value="1"/>
</dbReference>
<comment type="catalytic activity">
    <reaction evidence="9">
        <text>Couples ATP hydrolysis with the unwinding of duplex DNA by translocating in the 3'-5' direction.</text>
        <dbReference type="EC" id="5.6.2.4"/>
    </reaction>
</comment>
<dbReference type="FunFam" id="3.40.50.300:FF:001389">
    <property type="entry name" value="ATP-dependent DNA helicase RecQ"/>
    <property type="match status" value="1"/>
</dbReference>
<dbReference type="CDD" id="cd17920">
    <property type="entry name" value="DEXHc_RecQ"/>
    <property type="match status" value="1"/>
</dbReference>
<dbReference type="GO" id="GO:0006310">
    <property type="term" value="P:DNA recombination"/>
    <property type="evidence" value="ECO:0007669"/>
    <property type="project" value="InterPro"/>
</dbReference>
<dbReference type="GO" id="GO:0005737">
    <property type="term" value="C:cytoplasm"/>
    <property type="evidence" value="ECO:0007669"/>
    <property type="project" value="TreeGrafter"/>
</dbReference>
<dbReference type="InterPro" id="IPR011545">
    <property type="entry name" value="DEAD/DEAH_box_helicase_dom"/>
</dbReference>
<dbReference type="InterPro" id="IPR001650">
    <property type="entry name" value="Helicase_C-like"/>
</dbReference>
<evidence type="ECO:0000256" key="3">
    <source>
        <dbReference type="ARBA" id="ARBA00022741"/>
    </source>
</evidence>
<evidence type="ECO:0000259" key="12">
    <source>
        <dbReference type="PROSITE" id="PS51194"/>
    </source>
</evidence>
<dbReference type="NCBIfam" id="TIGR00614">
    <property type="entry name" value="recQ_fam"/>
    <property type="match status" value="1"/>
</dbReference>
<dbReference type="SMART" id="SM00487">
    <property type="entry name" value="DEXDc"/>
    <property type="match status" value="1"/>
</dbReference>
<reference evidence="13" key="1">
    <citation type="submission" date="2018-06" db="EMBL/GenBank/DDBJ databases">
        <authorList>
            <person name="Zhirakovskaya E."/>
        </authorList>
    </citation>
    <scope>NUCLEOTIDE SEQUENCE</scope>
</reference>
<dbReference type="PANTHER" id="PTHR13710:SF105">
    <property type="entry name" value="ATP-DEPENDENT DNA HELICASE Q1"/>
    <property type="match status" value="1"/>
</dbReference>
<accession>A0A3B0UG86</accession>
<evidence type="ECO:0000313" key="13">
    <source>
        <dbReference type="EMBL" id="VAW19324.1"/>
    </source>
</evidence>
<evidence type="ECO:0000256" key="7">
    <source>
        <dbReference type="ARBA" id="ARBA00023125"/>
    </source>
</evidence>
<dbReference type="EMBL" id="UOEP01000097">
    <property type="protein sequence ID" value="VAW19324.1"/>
    <property type="molecule type" value="Genomic_DNA"/>
</dbReference>
<evidence type="ECO:0000256" key="2">
    <source>
        <dbReference type="ARBA" id="ARBA00022723"/>
    </source>
</evidence>
<dbReference type="Pfam" id="PF00270">
    <property type="entry name" value="DEAD"/>
    <property type="match status" value="1"/>
</dbReference>
<dbReference type="InterPro" id="IPR004589">
    <property type="entry name" value="DNA_helicase_ATP-dep_RecQ"/>
</dbReference>
<keyword evidence="2" id="KW-0479">Metal-binding</keyword>
<dbReference type="GO" id="GO:0043138">
    <property type="term" value="F:3'-5' DNA helicase activity"/>
    <property type="evidence" value="ECO:0007669"/>
    <property type="project" value="UniProtKB-EC"/>
</dbReference>
<dbReference type="InterPro" id="IPR036388">
    <property type="entry name" value="WH-like_DNA-bd_sf"/>
</dbReference>
<keyword evidence="7" id="KW-0238">DNA-binding</keyword>